<dbReference type="Proteomes" id="UP000693672">
    <property type="component" value="Unassembled WGS sequence"/>
</dbReference>
<comment type="caution">
    <text evidence="4">The sequence shown here is derived from an EMBL/GenBank/DDBJ whole genome shotgun (WGS) entry which is preliminary data.</text>
</comment>
<sequence length="517" mass="58428">MNQSNRSGAQPNVIVILADDMGFSDIGCYGGFVDTPNLDRLAEGGVRLTEFYNTARCSPSRASLLTGLHPHQAGMAHLQGRYGPYTKQLTERSVTIAEVLKSSGYGTYMCGKWHAGVVPPHERGFEQAYVYPGGDYFKKEGIKLNGEELPEEAIGDDYYSTDHMTANAVSLLERHVEQTPDKPFFLYMTYTAPHFPLHAKESDTAKYKGRFDRGWDAMRQEKYERMKEMGLIDPSWELSPKETSAAGSWDDEAHQEWRLRAMEVYAAMIDCMDQNIGKLLQSLEANGKLDNTLILFLSDNGGNGEFPVIRNLEAVPGTPGFTVQDGHYGYGWANLSNTPYRMYKHYIHEGGIASPFIAHWPARLKDKGSIKKTPVQLPDMMATIVDAAGAAYPETYNGNSIMPMEGTSMLPIFENQLFEKEYLFWEHEGNCGVRQGKWKLVKFHGEPWELYDKEKDGTELHNIAAQHSDIVDRLNDQYVKWCKRTNVLPHEEYEQYVKGKKGKGQVVDLEIVKRAFA</sequence>
<proteinExistence type="inferred from homology"/>
<accession>A0A916NNP8</accession>
<evidence type="ECO:0000259" key="3">
    <source>
        <dbReference type="Pfam" id="PF00884"/>
    </source>
</evidence>
<dbReference type="EC" id="3.1.6.1" evidence="4"/>
<dbReference type="AlphaFoldDB" id="A0A916NNP8"/>
<protein>
    <submittedName>
        <fullName evidence="4">Arylsulfatase</fullName>
        <ecNumber evidence="4">3.1.6.1</ecNumber>
    </submittedName>
</protein>
<dbReference type="RefSeq" id="WP_218090974.1">
    <property type="nucleotide sequence ID" value="NZ_CAJVAS010000003.1"/>
</dbReference>
<evidence type="ECO:0000313" key="4">
    <source>
        <dbReference type="EMBL" id="CAG7609399.1"/>
    </source>
</evidence>
<name>A0A916NNP8_9BACL</name>
<dbReference type="InterPro" id="IPR000917">
    <property type="entry name" value="Sulfatase_N"/>
</dbReference>
<dbReference type="InterPro" id="IPR050738">
    <property type="entry name" value="Sulfatase"/>
</dbReference>
<evidence type="ECO:0000313" key="5">
    <source>
        <dbReference type="Proteomes" id="UP000693672"/>
    </source>
</evidence>
<dbReference type="CDD" id="cd16025">
    <property type="entry name" value="PAS_like"/>
    <property type="match status" value="1"/>
</dbReference>
<dbReference type="EMBL" id="CAJVAS010000003">
    <property type="protein sequence ID" value="CAG7609399.1"/>
    <property type="molecule type" value="Genomic_DNA"/>
</dbReference>
<keyword evidence="2 4" id="KW-0378">Hydrolase</keyword>
<organism evidence="4 5">
    <name type="scientific">Paenibacillus solanacearum</name>
    <dbReference type="NCBI Taxonomy" id="2048548"/>
    <lineage>
        <taxon>Bacteria</taxon>
        <taxon>Bacillati</taxon>
        <taxon>Bacillota</taxon>
        <taxon>Bacilli</taxon>
        <taxon>Bacillales</taxon>
        <taxon>Paenibacillaceae</taxon>
        <taxon>Paenibacillus</taxon>
    </lineage>
</organism>
<dbReference type="Pfam" id="PF00884">
    <property type="entry name" value="Sulfatase"/>
    <property type="match status" value="1"/>
</dbReference>
<evidence type="ECO:0000256" key="1">
    <source>
        <dbReference type="ARBA" id="ARBA00008779"/>
    </source>
</evidence>
<dbReference type="PANTHER" id="PTHR42693:SF53">
    <property type="entry name" value="ENDO-4-O-SULFATASE"/>
    <property type="match status" value="1"/>
</dbReference>
<comment type="similarity">
    <text evidence="1">Belongs to the sulfatase family.</text>
</comment>
<evidence type="ECO:0000256" key="2">
    <source>
        <dbReference type="ARBA" id="ARBA00022801"/>
    </source>
</evidence>
<gene>
    <name evidence="4" type="primary">atsA_3</name>
    <name evidence="4" type="ORF">PAESOLCIP111_01164</name>
</gene>
<dbReference type="GO" id="GO:0004065">
    <property type="term" value="F:arylsulfatase activity"/>
    <property type="evidence" value="ECO:0007669"/>
    <property type="project" value="UniProtKB-EC"/>
</dbReference>
<dbReference type="PANTHER" id="PTHR42693">
    <property type="entry name" value="ARYLSULFATASE FAMILY MEMBER"/>
    <property type="match status" value="1"/>
</dbReference>
<keyword evidence="5" id="KW-1185">Reference proteome</keyword>
<reference evidence="4" key="1">
    <citation type="submission" date="2021-06" db="EMBL/GenBank/DDBJ databases">
        <authorList>
            <person name="Criscuolo A."/>
        </authorList>
    </citation>
    <scope>NUCLEOTIDE SEQUENCE</scope>
    <source>
        <strain evidence="4">CIP111600</strain>
    </source>
</reference>
<feature type="domain" description="Sulfatase N-terminal" evidence="3">
    <location>
        <begin position="11"/>
        <end position="390"/>
    </location>
</feature>